<evidence type="ECO:0000256" key="4">
    <source>
        <dbReference type="ARBA" id="ARBA00022679"/>
    </source>
</evidence>
<dbReference type="UniPathway" id="UPA00078"/>
<evidence type="ECO:0000256" key="5">
    <source>
        <dbReference type="ARBA" id="ARBA00022691"/>
    </source>
</evidence>
<dbReference type="PIRSF" id="PIRSF000521">
    <property type="entry name" value="Transaminase_4ab_Lys_Orn"/>
    <property type="match status" value="1"/>
</dbReference>
<evidence type="ECO:0000313" key="8">
    <source>
        <dbReference type="EMBL" id="SFV69822.1"/>
    </source>
</evidence>
<dbReference type="InterPro" id="IPR015422">
    <property type="entry name" value="PyrdxlP-dep_Trfase_small"/>
</dbReference>
<comment type="cofactor">
    <cofactor evidence="1">
        <name>pyridoxal 5'-phosphate</name>
        <dbReference type="ChEBI" id="CHEBI:597326"/>
    </cofactor>
</comment>
<evidence type="ECO:0000256" key="2">
    <source>
        <dbReference type="ARBA" id="ARBA00004746"/>
    </source>
</evidence>
<dbReference type="InterPro" id="IPR005815">
    <property type="entry name" value="BioA"/>
</dbReference>
<organism evidence="8">
    <name type="scientific">hydrothermal vent metagenome</name>
    <dbReference type="NCBI Taxonomy" id="652676"/>
    <lineage>
        <taxon>unclassified sequences</taxon>
        <taxon>metagenomes</taxon>
        <taxon>ecological metagenomes</taxon>
    </lineage>
</organism>
<dbReference type="PANTHER" id="PTHR42684">
    <property type="entry name" value="ADENOSYLMETHIONINE-8-AMINO-7-OXONONANOATE AMINOTRANSFERASE"/>
    <property type="match status" value="1"/>
</dbReference>
<dbReference type="Gene3D" id="3.90.1150.10">
    <property type="entry name" value="Aspartate Aminotransferase, domain 1"/>
    <property type="match status" value="1"/>
</dbReference>
<dbReference type="InterPro" id="IPR005814">
    <property type="entry name" value="Aminotrans_3"/>
</dbReference>
<dbReference type="InterPro" id="IPR049704">
    <property type="entry name" value="Aminotrans_3_PPA_site"/>
</dbReference>
<dbReference type="Pfam" id="PF00202">
    <property type="entry name" value="Aminotran_3"/>
    <property type="match status" value="1"/>
</dbReference>
<evidence type="ECO:0000256" key="6">
    <source>
        <dbReference type="ARBA" id="ARBA00022756"/>
    </source>
</evidence>
<accession>A0A1W1CVX3</accession>
<dbReference type="NCBIfam" id="TIGR00508">
    <property type="entry name" value="bioA"/>
    <property type="match status" value="1"/>
</dbReference>
<dbReference type="EMBL" id="FPHJ01000069">
    <property type="protein sequence ID" value="SFV69822.1"/>
    <property type="molecule type" value="Genomic_DNA"/>
</dbReference>
<keyword evidence="4 8" id="KW-0808">Transferase</keyword>
<sequence length="408" mass="45845">MNDLEFDKNHIWHPYTSIPNPISSFLVKSADGVYLNLVDEKGNNYQCIDGMSSWWAVIHGYNHPKLNQAITKQLENMAHTMFGGLTHQGVIELSRKLIKLTKLEKVFFSDSGSVAVEVALKMALQYWQNRNKPNKKQFLTLENGYHGDTFATMALGSGFHQTFNHLEKPFFVEVENSEQLEQTLKENHQNIAAMVIEPIVQGAGGMRFYSAEYLKDIRKLCSKYDVLLVVDEIATGFGRTGKLFACEFANIQADILCLGKALTGGYLSLGATLTTQEISKKIGVLMHGPTFMANPLACSVANTSIDLLLNSNWQEQVLMIEKILKTELLSLKNKKNIADVRVLGAIGVIEMSNNIELEEVQKQCVKNGIWLRPFGKLLYTMPPFMIKKEQLKKITNVIKKVIDNVSNP</sequence>
<dbReference type="CDD" id="cd00610">
    <property type="entry name" value="OAT_like"/>
    <property type="match status" value="1"/>
</dbReference>
<reference evidence="8" key="1">
    <citation type="submission" date="2016-10" db="EMBL/GenBank/DDBJ databases">
        <authorList>
            <person name="de Groot N.N."/>
        </authorList>
    </citation>
    <scope>NUCLEOTIDE SEQUENCE</scope>
</reference>
<dbReference type="GO" id="GO:0009102">
    <property type="term" value="P:biotin biosynthetic process"/>
    <property type="evidence" value="ECO:0007669"/>
    <property type="project" value="UniProtKB-UniPathway"/>
</dbReference>
<keyword evidence="6" id="KW-0093">Biotin biosynthesis</keyword>
<dbReference type="InterPro" id="IPR015421">
    <property type="entry name" value="PyrdxlP-dep_Trfase_major"/>
</dbReference>
<dbReference type="PANTHER" id="PTHR42684:SF17">
    <property type="entry name" value="ADENOSYLMETHIONINE-8-AMINO-7-OXONONANOATE AMINOTRANSFERASE"/>
    <property type="match status" value="1"/>
</dbReference>
<evidence type="ECO:0000256" key="1">
    <source>
        <dbReference type="ARBA" id="ARBA00001933"/>
    </source>
</evidence>
<evidence type="ECO:0000256" key="7">
    <source>
        <dbReference type="ARBA" id="ARBA00022898"/>
    </source>
</evidence>
<gene>
    <name evidence="8" type="ORF">MNB_SUP05-5-1137</name>
</gene>
<keyword evidence="7" id="KW-0663">Pyridoxal phosphate</keyword>
<dbReference type="GO" id="GO:0030170">
    <property type="term" value="F:pyridoxal phosphate binding"/>
    <property type="evidence" value="ECO:0007669"/>
    <property type="project" value="InterPro"/>
</dbReference>
<dbReference type="InterPro" id="IPR015424">
    <property type="entry name" value="PyrdxlP-dep_Trfase"/>
</dbReference>
<dbReference type="NCBIfam" id="NF004624">
    <property type="entry name" value="PRK05964.1"/>
    <property type="match status" value="1"/>
</dbReference>
<dbReference type="EC" id="2.6.1.62" evidence="8"/>
<dbReference type="HAMAP" id="MF_00834">
    <property type="entry name" value="BioA"/>
    <property type="match status" value="1"/>
</dbReference>
<keyword evidence="3 8" id="KW-0032">Aminotransferase</keyword>
<dbReference type="FunFam" id="3.40.640.10:FF:000004">
    <property type="entry name" value="Acetylornithine aminotransferase"/>
    <property type="match status" value="1"/>
</dbReference>
<protein>
    <submittedName>
        <fullName evidence="8">Adenosylmethionine-8-amino-7-oxononanoate aminotransferase</fullName>
        <ecNumber evidence="8">2.6.1.62</ecNumber>
    </submittedName>
</protein>
<evidence type="ECO:0000256" key="3">
    <source>
        <dbReference type="ARBA" id="ARBA00022576"/>
    </source>
</evidence>
<keyword evidence="5" id="KW-0949">S-adenosyl-L-methionine</keyword>
<proteinExistence type="inferred from homology"/>
<comment type="pathway">
    <text evidence="2">Cofactor biosynthesis; biotin biosynthesis.</text>
</comment>
<dbReference type="SUPFAM" id="SSF53383">
    <property type="entry name" value="PLP-dependent transferases"/>
    <property type="match status" value="1"/>
</dbReference>
<dbReference type="PROSITE" id="PS00600">
    <property type="entry name" value="AA_TRANSFER_CLASS_3"/>
    <property type="match status" value="1"/>
</dbReference>
<dbReference type="GO" id="GO:0004015">
    <property type="term" value="F:adenosylmethionine-8-amino-7-oxononanoate transaminase activity"/>
    <property type="evidence" value="ECO:0007669"/>
    <property type="project" value="UniProtKB-EC"/>
</dbReference>
<dbReference type="Gene3D" id="3.40.640.10">
    <property type="entry name" value="Type I PLP-dependent aspartate aminotransferase-like (Major domain)"/>
    <property type="match status" value="1"/>
</dbReference>
<name>A0A1W1CVX3_9ZZZZ</name>
<dbReference type="AlphaFoldDB" id="A0A1W1CVX3"/>